<dbReference type="PANTHER" id="PTHR43579:SF1">
    <property type="entry name" value="NEUTRAL METALLOPROTEINASE"/>
    <property type="match status" value="1"/>
</dbReference>
<feature type="compositionally biased region" description="Basic residues" evidence="8">
    <location>
        <begin position="254"/>
        <end position="263"/>
    </location>
</feature>
<dbReference type="RefSeq" id="WP_206727252.1">
    <property type="nucleotide sequence ID" value="NZ_CP071090.1"/>
</dbReference>
<keyword evidence="2 7" id="KW-0645">Protease</keyword>
<dbReference type="SUPFAM" id="SSF55486">
    <property type="entry name" value="Metalloproteases ('zincins'), catalytic domain"/>
    <property type="match status" value="1"/>
</dbReference>
<dbReference type="SMART" id="SM00255">
    <property type="entry name" value="TIR"/>
    <property type="match status" value="1"/>
</dbReference>
<feature type="domain" description="TIR" evidence="9">
    <location>
        <begin position="38"/>
        <end position="187"/>
    </location>
</feature>
<evidence type="ECO:0000256" key="7">
    <source>
        <dbReference type="RuleBase" id="RU366073"/>
    </source>
</evidence>
<dbReference type="CDD" id="cd09597">
    <property type="entry name" value="M4_TLP"/>
    <property type="match status" value="1"/>
</dbReference>
<sequence length="571" mass="62901">MSEHQDIPAAEPSLADRPALESADSGGARARKIHKATHPLTLFYSYAHKDERFRDALATHLALLRREGLLEEWYDRDIDGGEDWRQAINQHLEAANIILLLVSADFIASDYCWGIETARALERHREGTARVIPIVVRPTNWESTPFKGLQAFPKNARPVSLWPNRDMAWMDVARGIREVVNQLARAPRDATAEGARMGARRTVREAHQEAQAAPAAKPDAARSTEDQGKQARERLSRAARPSSGARSERIMQRPARRAGAHPRRLIFSAGNREDVPGNVVRREGDPPTGDVAVDETYEALGAVYTFFWDVFERDSSDGRGAEIRSTVHYANSFNNAFWNGTQIVIGDGDGEMFLGFTSVDIIAKEFMNAVLGTDTSLPYWHESGTVHEAIGAVFASLVRQYVLGQRAVEADWLIGAESLGPKSPGRGLRTLAEPGTAYDNAMLGKDPQPAHMKGFVKTDEDNGGVHLNSGILCRAFYLSAVALGGYAWERAGRIWYETLRSGELGDKTNFRSFAQLTFVTAQRLYGRTSDEAAVVQFGWKMVGLEVPGPTGRSRGPSASVKRRRGSPPAPD</sequence>
<keyword evidence="3" id="KW-0479">Metal-binding</keyword>
<dbReference type="Proteomes" id="UP000662747">
    <property type="component" value="Chromosome"/>
</dbReference>
<dbReference type="InterPro" id="IPR023612">
    <property type="entry name" value="Peptidase_M4"/>
</dbReference>
<feature type="region of interest" description="Disordered" evidence="8">
    <location>
        <begin position="1"/>
        <end position="21"/>
    </location>
</feature>
<reference evidence="10 11" key="1">
    <citation type="submission" date="2021-02" db="EMBL/GenBank/DDBJ databases">
        <title>De Novo genome assembly of isolated myxobacteria.</title>
        <authorList>
            <person name="Stevens D.C."/>
        </authorList>
    </citation>
    <scope>NUCLEOTIDE SEQUENCE [LARGE SCALE GENOMIC DNA]</scope>
    <source>
        <strain evidence="11">SCPEA02</strain>
    </source>
</reference>
<evidence type="ECO:0000256" key="5">
    <source>
        <dbReference type="ARBA" id="ARBA00022833"/>
    </source>
</evidence>
<evidence type="ECO:0000256" key="8">
    <source>
        <dbReference type="SAM" id="MobiDB-lite"/>
    </source>
</evidence>
<comment type="cofactor">
    <cofactor evidence="7">
        <name>Zn(2+)</name>
        <dbReference type="ChEBI" id="CHEBI:29105"/>
    </cofactor>
</comment>
<protein>
    <recommendedName>
        <fullName evidence="7">Neutral metalloproteinase</fullName>
        <ecNumber evidence="7">3.4.24.-</ecNumber>
    </recommendedName>
</protein>
<comment type="similarity">
    <text evidence="1 7">Belongs to the peptidase M4 family.</text>
</comment>
<comment type="function">
    <text evidence="7">Extracellular zinc metalloprotease.</text>
</comment>
<dbReference type="EMBL" id="CP071090">
    <property type="protein sequence ID" value="QSQ25699.1"/>
    <property type="molecule type" value="Genomic_DNA"/>
</dbReference>
<dbReference type="InterPro" id="IPR013856">
    <property type="entry name" value="Peptidase_M4_domain"/>
</dbReference>
<evidence type="ECO:0000256" key="3">
    <source>
        <dbReference type="ARBA" id="ARBA00022723"/>
    </source>
</evidence>
<dbReference type="InterPro" id="IPR000157">
    <property type="entry name" value="TIR_dom"/>
</dbReference>
<comment type="subcellular location">
    <subcellularLocation>
        <location evidence="7">Secreted</location>
    </subcellularLocation>
</comment>
<proteinExistence type="inferred from homology"/>
<dbReference type="Gene3D" id="1.10.390.10">
    <property type="entry name" value="Neutral Protease Domain 2"/>
    <property type="match status" value="1"/>
</dbReference>
<keyword evidence="4 7" id="KW-0378">Hydrolase</keyword>
<evidence type="ECO:0000256" key="6">
    <source>
        <dbReference type="ARBA" id="ARBA00023049"/>
    </source>
</evidence>
<evidence type="ECO:0000313" key="10">
    <source>
        <dbReference type="EMBL" id="QSQ25699.1"/>
    </source>
</evidence>
<dbReference type="Gene3D" id="3.10.170.10">
    <property type="match status" value="1"/>
</dbReference>
<dbReference type="PANTHER" id="PTHR43579">
    <property type="match status" value="1"/>
</dbReference>
<dbReference type="Pfam" id="PF13676">
    <property type="entry name" value="TIR_2"/>
    <property type="match status" value="1"/>
</dbReference>
<evidence type="ECO:0000256" key="2">
    <source>
        <dbReference type="ARBA" id="ARBA00022670"/>
    </source>
</evidence>
<dbReference type="Gene3D" id="3.40.50.10140">
    <property type="entry name" value="Toll/interleukin-1 receptor homology (TIR) domain"/>
    <property type="match status" value="1"/>
</dbReference>
<dbReference type="SUPFAM" id="SSF52200">
    <property type="entry name" value="Toll/Interleukin receptor TIR domain"/>
    <property type="match status" value="1"/>
</dbReference>
<feature type="region of interest" description="Disordered" evidence="8">
    <location>
        <begin position="185"/>
        <end position="263"/>
    </location>
</feature>
<evidence type="ECO:0000313" key="11">
    <source>
        <dbReference type="Proteomes" id="UP000662747"/>
    </source>
</evidence>
<dbReference type="InterPro" id="IPR027268">
    <property type="entry name" value="Peptidase_M4/M1_CTD_sf"/>
</dbReference>
<evidence type="ECO:0000256" key="4">
    <source>
        <dbReference type="ARBA" id="ARBA00022801"/>
    </source>
</evidence>
<dbReference type="InterPro" id="IPR035897">
    <property type="entry name" value="Toll_tir_struct_dom_sf"/>
</dbReference>
<evidence type="ECO:0000256" key="1">
    <source>
        <dbReference type="ARBA" id="ARBA00009388"/>
    </source>
</evidence>
<dbReference type="InterPro" id="IPR001570">
    <property type="entry name" value="Peptidase_M4_C_domain"/>
</dbReference>
<feature type="compositionally biased region" description="Basic and acidic residues" evidence="8">
    <location>
        <begin position="219"/>
        <end position="236"/>
    </location>
</feature>
<dbReference type="Pfam" id="PF02868">
    <property type="entry name" value="Peptidase_M4_C"/>
    <property type="match status" value="1"/>
</dbReference>
<dbReference type="PROSITE" id="PS50104">
    <property type="entry name" value="TIR"/>
    <property type="match status" value="1"/>
</dbReference>
<gene>
    <name evidence="10" type="ORF">JY651_12530</name>
</gene>
<organism evidence="10 11">
    <name type="scientific">Pyxidicoccus parkwayensis</name>
    <dbReference type="NCBI Taxonomy" id="2813578"/>
    <lineage>
        <taxon>Bacteria</taxon>
        <taxon>Pseudomonadati</taxon>
        <taxon>Myxococcota</taxon>
        <taxon>Myxococcia</taxon>
        <taxon>Myxococcales</taxon>
        <taxon>Cystobacterineae</taxon>
        <taxon>Myxococcaceae</taxon>
        <taxon>Pyxidicoccus</taxon>
    </lineage>
</organism>
<name>A0ABX7P5D6_9BACT</name>
<dbReference type="EC" id="3.4.24.-" evidence="7"/>
<feature type="region of interest" description="Disordered" evidence="8">
    <location>
        <begin position="548"/>
        <end position="571"/>
    </location>
</feature>
<dbReference type="PRINTS" id="PR00730">
    <property type="entry name" value="THERMOLYSIN"/>
</dbReference>
<keyword evidence="5 7" id="KW-0862">Zinc</keyword>
<dbReference type="InterPro" id="IPR052759">
    <property type="entry name" value="Metalloprotease_M4"/>
</dbReference>
<evidence type="ECO:0000259" key="9">
    <source>
        <dbReference type="PROSITE" id="PS50104"/>
    </source>
</evidence>
<keyword evidence="7" id="KW-0964">Secreted</keyword>
<dbReference type="Pfam" id="PF01447">
    <property type="entry name" value="Peptidase_M4"/>
    <property type="match status" value="1"/>
</dbReference>
<keyword evidence="6 7" id="KW-0482">Metalloprotease</keyword>
<feature type="compositionally biased region" description="Low complexity" evidence="8">
    <location>
        <begin position="209"/>
        <end position="218"/>
    </location>
</feature>
<keyword evidence="11" id="KW-1185">Reference proteome</keyword>
<accession>A0ABX7P5D6</accession>